<evidence type="ECO:0000259" key="5">
    <source>
        <dbReference type="PROSITE" id="PS50106"/>
    </source>
</evidence>
<dbReference type="InParanoid" id="F2UIV2"/>
<dbReference type="InterPro" id="IPR036034">
    <property type="entry name" value="PDZ_sf"/>
</dbReference>
<feature type="domain" description="PDZ" evidence="5">
    <location>
        <begin position="831"/>
        <end position="897"/>
    </location>
</feature>
<dbReference type="Gene3D" id="1.10.510.10">
    <property type="entry name" value="Transferase(Phosphotransferase) domain 1"/>
    <property type="match status" value="1"/>
</dbReference>
<dbReference type="Pfam" id="PF07714">
    <property type="entry name" value="PK_Tyr_Ser-Thr"/>
    <property type="match status" value="1"/>
</dbReference>
<dbReference type="OMA" id="GHEYVNE"/>
<evidence type="ECO:0000313" key="6">
    <source>
        <dbReference type="EMBL" id="EGD77151.1"/>
    </source>
</evidence>
<dbReference type="InterPro" id="IPR050198">
    <property type="entry name" value="Non-receptor_tyrosine_kinases"/>
</dbReference>
<organism evidence="7">
    <name type="scientific">Salpingoeca rosetta (strain ATCC 50818 / BSB-021)</name>
    <dbReference type="NCBI Taxonomy" id="946362"/>
    <lineage>
        <taxon>Eukaryota</taxon>
        <taxon>Choanoflagellata</taxon>
        <taxon>Craspedida</taxon>
        <taxon>Salpingoecidae</taxon>
        <taxon>Salpingoeca</taxon>
    </lineage>
</organism>
<name>F2UIV2_SALR5</name>
<keyword evidence="2" id="KW-0067">ATP-binding</keyword>
<gene>
    <name evidence="6" type="ORF">PTSG_07484</name>
</gene>
<evidence type="ECO:0000256" key="2">
    <source>
        <dbReference type="ARBA" id="ARBA00022840"/>
    </source>
</evidence>
<dbReference type="Pfam" id="PF00595">
    <property type="entry name" value="PDZ"/>
    <property type="match status" value="1"/>
</dbReference>
<dbReference type="KEGG" id="sre:PTSG_07484"/>
<dbReference type="PRINTS" id="PR00109">
    <property type="entry name" value="TYRKINASE"/>
</dbReference>
<dbReference type="GO" id="GO:0005524">
    <property type="term" value="F:ATP binding"/>
    <property type="evidence" value="ECO:0007669"/>
    <property type="project" value="UniProtKB-KW"/>
</dbReference>
<evidence type="ECO:0000256" key="1">
    <source>
        <dbReference type="ARBA" id="ARBA00022741"/>
    </source>
</evidence>
<feature type="compositionally biased region" description="Polar residues" evidence="3">
    <location>
        <begin position="602"/>
        <end position="611"/>
    </location>
</feature>
<dbReference type="eggNOG" id="KOG1026">
    <property type="taxonomic scope" value="Eukaryota"/>
</dbReference>
<feature type="compositionally biased region" description="Low complexity" evidence="3">
    <location>
        <begin position="66"/>
        <end position="75"/>
    </location>
</feature>
<dbReference type="PANTHER" id="PTHR24418">
    <property type="entry name" value="TYROSINE-PROTEIN KINASE"/>
    <property type="match status" value="1"/>
</dbReference>
<dbReference type="InterPro" id="IPR011009">
    <property type="entry name" value="Kinase-like_dom_sf"/>
</dbReference>
<feature type="compositionally biased region" description="Low complexity" evidence="3">
    <location>
        <begin position="46"/>
        <end position="59"/>
    </location>
</feature>
<reference evidence="6" key="1">
    <citation type="submission" date="2009-08" db="EMBL/GenBank/DDBJ databases">
        <title>Annotation of Salpingoeca rosetta.</title>
        <authorList>
            <consortium name="The Broad Institute Genome Sequencing Platform"/>
            <person name="Russ C."/>
            <person name="Cuomo C."/>
            <person name="Burger G."/>
            <person name="Gray M.W."/>
            <person name="Holland P.W.H."/>
            <person name="King N."/>
            <person name="Lang F.B.F."/>
            <person name="Roger A.J."/>
            <person name="Ruiz-Trillo I."/>
            <person name="Young S.K."/>
            <person name="Zeng Q."/>
            <person name="Gargeya S."/>
            <person name="Alvarado L."/>
            <person name="Berlin A."/>
            <person name="Chapman S.B."/>
            <person name="Chen Z."/>
            <person name="Freedman E."/>
            <person name="Gellesch M."/>
            <person name="Goldberg J."/>
            <person name="Griggs A."/>
            <person name="Gujja S."/>
            <person name="Heilman E."/>
            <person name="Heiman D."/>
            <person name="Howarth C."/>
            <person name="Mehta T."/>
            <person name="Neiman D."/>
            <person name="Pearson M."/>
            <person name="Roberts A."/>
            <person name="Saif S."/>
            <person name="Shea T."/>
            <person name="Shenoy N."/>
            <person name="Sisk P."/>
            <person name="Stolte C."/>
            <person name="Sykes S."/>
            <person name="White J."/>
            <person name="Yandava C."/>
            <person name="Haas B."/>
            <person name="Nusbaum C."/>
            <person name="Birren B."/>
        </authorList>
    </citation>
    <scope>NUCLEOTIDE SEQUENCE [LARGE SCALE GENOMIC DNA]</scope>
    <source>
        <strain evidence="6">ATCC 50818</strain>
    </source>
</reference>
<feature type="compositionally biased region" description="Low complexity" evidence="3">
    <location>
        <begin position="774"/>
        <end position="793"/>
    </location>
</feature>
<dbReference type="PROSITE" id="PS50011">
    <property type="entry name" value="PROTEIN_KINASE_DOM"/>
    <property type="match status" value="1"/>
</dbReference>
<dbReference type="InterPro" id="IPR001245">
    <property type="entry name" value="Ser-Thr/Tyr_kinase_cat_dom"/>
</dbReference>
<dbReference type="eggNOG" id="KOG2220">
    <property type="taxonomic scope" value="Eukaryota"/>
</dbReference>
<keyword evidence="6" id="KW-0418">Kinase</keyword>
<feature type="compositionally biased region" description="Acidic residues" evidence="3">
    <location>
        <begin position="689"/>
        <end position="698"/>
    </location>
</feature>
<dbReference type="EMBL" id="GL832976">
    <property type="protein sequence ID" value="EGD77151.1"/>
    <property type="molecule type" value="Genomic_DNA"/>
</dbReference>
<evidence type="ECO:0000259" key="4">
    <source>
        <dbReference type="PROSITE" id="PS50011"/>
    </source>
</evidence>
<feature type="compositionally biased region" description="Low complexity" evidence="3">
    <location>
        <begin position="622"/>
        <end position="632"/>
    </location>
</feature>
<sequence>MGQKQARPGGPPIPPAINGGGDGEKKKKKKPRSRGMMMTENKHYVSSSSIDESLSSPAASTPPPQSTSSSASSPSVELPAMNRSDLTVVREVGQGTFGPVLEAEITAPHKYGAQTALLVLQEREEDADAFRQRVACAASTAQPALVRVIGCAVAASPGFAALENVFRGTLHHFLRISRSDPDHEEQASISVNEQIQICLACCKAVAYLHSQGVTADDVSAAAFFITSKLHVKLCNLGTGPATCPQNYAEFNGTQVPLRWLAPETLQTHTLEPASNVWMLGVTMWEVLSFAREPWTGTTDEEVVDLISSGSTLERPEACPEQVFEVMTSCWAPGPAHRPAAKHVASILSAIDALTYAHTFASFSNGVVGAPDIKMRANAAYSSGVVAPGDEHVSAMTTCDGGGDTGEGMAGLQVGASGYVDDPSLCEDDGDGEVNKEGLTSGYVDDPALHAETKKKEELTSGYVDDPALHAETKKKKGGLTSGYVDDPALHAETKKKKGGLTSGYVDDPALHAETKEKEGLTSGYVDDPALHAETKEKGGLTSGYVDDPALHAETKKKEGLTSGYVDDPALHAETKKKEGLTSGYVDDPALHAETKKKEGLTSGITSACSSTLDRRPQHRGGQQQQQQQQQQQYEGDPRNMAEPRTVRLRSVWLNDDDDDEGGGDHGRDGAMGAESSTDPQPTAQGCDGDGGDGGDDDNTLQKKQKIKKPFSLAASAIRKRFARTSKQQQASGERGEDEEVRVGTKPSTPEQQHQQHSQGEHGDGYVDGVIAPPASTQTASTTAATATATATTSVQDHPAQTSPVPPLQASDDASPSSDGDGTVEFTTNVRCVSLQRGPDGFGFVIKGNAPVTVTALDEGSAAEVAGLHVGDVFIALNGELVYFLSQKEVVARIKATGAGAIQLLVKTLTPEQLTQEAAATREENTRPRAYASLPYREFARAKREGSTFELFKTKLHSARALCLSPPTPAYDYEVCTGLGLAWKTLKNMTLKGTPRDVGVPGQGHAPAQPTHLAFGTSTTSNRQIACGASK</sequence>
<dbReference type="InterPro" id="IPR001478">
    <property type="entry name" value="PDZ"/>
</dbReference>
<dbReference type="RefSeq" id="XP_004990990.1">
    <property type="nucleotide sequence ID" value="XM_004990933.1"/>
</dbReference>
<feature type="region of interest" description="Disordered" evidence="3">
    <location>
        <begin position="593"/>
        <end position="824"/>
    </location>
</feature>
<dbReference type="AlphaFoldDB" id="F2UIV2"/>
<dbReference type="OrthoDB" id="3260205at2759"/>
<dbReference type="STRING" id="946362.F2UIV2"/>
<feature type="compositionally biased region" description="Polar residues" evidence="3">
    <location>
        <begin position="674"/>
        <end position="683"/>
    </location>
</feature>
<dbReference type="GeneID" id="16071552"/>
<keyword evidence="7" id="KW-1185">Reference proteome</keyword>
<protein>
    <submittedName>
        <fullName evidence="6">TK protein kinase</fullName>
    </submittedName>
</protein>
<dbReference type="SUPFAM" id="SSF56112">
    <property type="entry name" value="Protein kinase-like (PK-like)"/>
    <property type="match status" value="1"/>
</dbReference>
<feature type="region of interest" description="Disordered" evidence="3">
    <location>
        <begin position="466"/>
        <end position="485"/>
    </location>
</feature>
<keyword evidence="6" id="KW-0808">Transferase</keyword>
<dbReference type="Proteomes" id="UP000007799">
    <property type="component" value="Unassembled WGS sequence"/>
</dbReference>
<dbReference type="InterPro" id="IPR000719">
    <property type="entry name" value="Prot_kinase_dom"/>
</dbReference>
<evidence type="ECO:0000313" key="7">
    <source>
        <dbReference type="Proteomes" id="UP000007799"/>
    </source>
</evidence>
<dbReference type="GO" id="GO:0004672">
    <property type="term" value="F:protein kinase activity"/>
    <property type="evidence" value="ECO:0007669"/>
    <property type="project" value="InterPro"/>
</dbReference>
<evidence type="ECO:0000256" key="3">
    <source>
        <dbReference type="SAM" id="MobiDB-lite"/>
    </source>
</evidence>
<keyword evidence="1" id="KW-0547">Nucleotide-binding</keyword>
<dbReference type="SMART" id="SM00228">
    <property type="entry name" value="PDZ"/>
    <property type="match status" value="1"/>
</dbReference>
<dbReference type="Gene3D" id="2.30.42.10">
    <property type="match status" value="1"/>
</dbReference>
<proteinExistence type="predicted"/>
<feature type="domain" description="Protein kinase" evidence="4">
    <location>
        <begin position="86"/>
        <end position="360"/>
    </location>
</feature>
<feature type="region of interest" description="Disordered" evidence="3">
    <location>
        <begin position="1"/>
        <end position="82"/>
    </location>
</feature>
<dbReference type="PROSITE" id="PS50106">
    <property type="entry name" value="PDZ"/>
    <property type="match status" value="1"/>
</dbReference>
<feature type="compositionally biased region" description="Basic and acidic residues" evidence="3">
    <location>
        <begin position="635"/>
        <end position="645"/>
    </location>
</feature>
<accession>F2UIV2</accession>
<dbReference type="SUPFAM" id="SSF50156">
    <property type="entry name" value="PDZ domain-like"/>
    <property type="match status" value="1"/>
</dbReference>
<feature type="compositionally biased region" description="Low complexity" evidence="3">
    <location>
        <begin position="809"/>
        <end position="820"/>
    </location>
</feature>